<comment type="caution">
    <text evidence="1">The sequence shown here is derived from an EMBL/GenBank/DDBJ whole genome shotgun (WGS) entry which is preliminary data.</text>
</comment>
<proteinExistence type="predicted"/>
<organism evidence="1 2">
    <name type="scientific">Fusibacillus kribbianus</name>
    <dbReference type="NCBI Taxonomy" id="3044208"/>
    <lineage>
        <taxon>Bacteria</taxon>
        <taxon>Bacillati</taxon>
        <taxon>Bacillota</taxon>
        <taxon>Clostridia</taxon>
        <taxon>Lachnospirales</taxon>
        <taxon>Lachnospiraceae</taxon>
        <taxon>Fusibacillus</taxon>
    </lineage>
</organism>
<evidence type="ECO:0000313" key="2">
    <source>
        <dbReference type="Proteomes" id="UP001300383"/>
    </source>
</evidence>
<gene>
    <name evidence="1" type="ORF">QJ036_12845</name>
</gene>
<keyword evidence="2" id="KW-1185">Reference proteome</keyword>
<name>A0AAP4BC83_9FIRM</name>
<accession>A0AAP4BC83</accession>
<sequence length="128" mass="14667">MTKWMIPCNVKNFNIVEHFKSEKTAFFKRNRALAVGDEVYIYVAKPFSEVKYKGHVIKTGIPANEIDIKYGVPRGEEKSFIEVELDKVFPEGTFTGKDLMDHGLGQVVNQQIIRGKTEEYILAIENQL</sequence>
<reference evidence="1 2" key="1">
    <citation type="submission" date="2023-05" db="EMBL/GenBank/DDBJ databases">
        <title>[ruminococcus] sp. nov., isolated from a pig farm feces dump.</title>
        <authorList>
            <person name="Chang Y.-H."/>
        </authorList>
    </citation>
    <scope>NUCLEOTIDE SEQUENCE [LARGE SCALE GENOMIC DNA]</scope>
    <source>
        <strain evidence="1 2">YH-rum2234</strain>
    </source>
</reference>
<protein>
    <recommendedName>
        <fullName evidence="3">EVE domain-containing protein</fullName>
    </recommendedName>
</protein>
<dbReference type="RefSeq" id="WP_283231760.1">
    <property type="nucleotide sequence ID" value="NZ_JASGBQ010000031.1"/>
</dbReference>
<evidence type="ECO:0000313" key="1">
    <source>
        <dbReference type="EMBL" id="MDI9243335.1"/>
    </source>
</evidence>
<dbReference type="AlphaFoldDB" id="A0AAP4BC83"/>
<dbReference type="EMBL" id="JASGBQ010000031">
    <property type="protein sequence ID" value="MDI9243335.1"/>
    <property type="molecule type" value="Genomic_DNA"/>
</dbReference>
<evidence type="ECO:0008006" key="3">
    <source>
        <dbReference type="Google" id="ProtNLM"/>
    </source>
</evidence>
<dbReference type="Proteomes" id="UP001300383">
    <property type="component" value="Unassembled WGS sequence"/>
</dbReference>